<dbReference type="EMBL" id="BAAFJT010000039">
    <property type="protein sequence ID" value="GAB0202368.1"/>
    <property type="molecule type" value="Genomic_DNA"/>
</dbReference>
<sequence length="106" mass="11099">MAAIMCRGCGGNGRERSERPPPRATDTVEVECEEEEEGPAHTGGSAERRLGRPGAQELDEGSARRSPAQDEAPPSQHALGQAGGPGAPPRPPPPTRRCTPSSPRPE</sequence>
<feature type="compositionally biased region" description="Low complexity" evidence="1">
    <location>
        <begin position="96"/>
        <end position="106"/>
    </location>
</feature>
<dbReference type="AlphaFoldDB" id="A0ABC9XX82"/>
<gene>
    <name evidence="2" type="ORF">GRJ2_002702400</name>
</gene>
<evidence type="ECO:0000313" key="2">
    <source>
        <dbReference type="EMBL" id="GAB0202368.1"/>
    </source>
</evidence>
<comment type="caution">
    <text evidence="2">The sequence shown here is derived from an EMBL/GenBank/DDBJ whole genome shotgun (WGS) entry which is preliminary data.</text>
</comment>
<evidence type="ECO:0000256" key="1">
    <source>
        <dbReference type="SAM" id="MobiDB-lite"/>
    </source>
</evidence>
<accession>A0ABC9XX82</accession>
<protein>
    <submittedName>
        <fullName evidence="2">Uncharacterized protein</fullName>
    </submittedName>
</protein>
<feature type="compositionally biased region" description="Pro residues" evidence="1">
    <location>
        <begin position="86"/>
        <end position="95"/>
    </location>
</feature>
<feature type="region of interest" description="Disordered" evidence="1">
    <location>
        <begin position="1"/>
        <end position="106"/>
    </location>
</feature>
<evidence type="ECO:0000313" key="3">
    <source>
        <dbReference type="Proteomes" id="UP001623348"/>
    </source>
</evidence>
<proteinExistence type="predicted"/>
<feature type="compositionally biased region" description="Acidic residues" evidence="1">
    <location>
        <begin position="28"/>
        <end position="37"/>
    </location>
</feature>
<reference evidence="2 3" key="1">
    <citation type="submission" date="2024-06" db="EMBL/GenBank/DDBJ databases">
        <title>The draft genome of Grus japonensis, version 3.</title>
        <authorList>
            <person name="Nabeshima K."/>
            <person name="Suzuki S."/>
            <person name="Onuma M."/>
        </authorList>
    </citation>
    <scope>NUCLEOTIDE SEQUENCE [LARGE SCALE GENOMIC DNA]</scope>
    <source>
        <strain evidence="2 3">451A</strain>
    </source>
</reference>
<dbReference type="Proteomes" id="UP001623348">
    <property type="component" value="Unassembled WGS sequence"/>
</dbReference>
<name>A0ABC9XX82_GRUJA</name>
<keyword evidence="3" id="KW-1185">Reference proteome</keyword>
<organism evidence="2 3">
    <name type="scientific">Grus japonensis</name>
    <name type="common">Japanese crane</name>
    <name type="synonym">Red-crowned crane</name>
    <dbReference type="NCBI Taxonomy" id="30415"/>
    <lineage>
        <taxon>Eukaryota</taxon>
        <taxon>Metazoa</taxon>
        <taxon>Chordata</taxon>
        <taxon>Craniata</taxon>
        <taxon>Vertebrata</taxon>
        <taxon>Euteleostomi</taxon>
        <taxon>Archelosauria</taxon>
        <taxon>Archosauria</taxon>
        <taxon>Dinosauria</taxon>
        <taxon>Saurischia</taxon>
        <taxon>Theropoda</taxon>
        <taxon>Coelurosauria</taxon>
        <taxon>Aves</taxon>
        <taxon>Neognathae</taxon>
        <taxon>Neoaves</taxon>
        <taxon>Gruiformes</taxon>
        <taxon>Gruidae</taxon>
        <taxon>Grus</taxon>
    </lineage>
</organism>